<evidence type="ECO:0000313" key="3">
    <source>
        <dbReference type="Proteomes" id="UP001066276"/>
    </source>
</evidence>
<keyword evidence="3" id="KW-1185">Reference proteome</keyword>
<name>A0AAV7UPA2_PLEWA</name>
<reference evidence="2" key="1">
    <citation type="journal article" date="2022" name="bioRxiv">
        <title>Sequencing and chromosome-scale assembly of the giantPleurodeles waltlgenome.</title>
        <authorList>
            <person name="Brown T."/>
            <person name="Elewa A."/>
            <person name="Iarovenko S."/>
            <person name="Subramanian E."/>
            <person name="Araus A.J."/>
            <person name="Petzold A."/>
            <person name="Susuki M."/>
            <person name="Suzuki K.-i.T."/>
            <person name="Hayashi T."/>
            <person name="Toyoda A."/>
            <person name="Oliveira C."/>
            <person name="Osipova E."/>
            <person name="Leigh N.D."/>
            <person name="Simon A."/>
            <person name="Yun M.H."/>
        </authorList>
    </citation>
    <scope>NUCLEOTIDE SEQUENCE</scope>
    <source>
        <strain evidence="2">20211129_DDA</strain>
        <tissue evidence="2">Liver</tissue>
    </source>
</reference>
<feature type="region of interest" description="Disordered" evidence="1">
    <location>
        <begin position="1"/>
        <end position="146"/>
    </location>
</feature>
<proteinExistence type="predicted"/>
<comment type="caution">
    <text evidence="2">The sequence shown here is derived from an EMBL/GenBank/DDBJ whole genome shotgun (WGS) entry which is preliminary data.</text>
</comment>
<dbReference type="EMBL" id="JANPWB010000005">
    <property type="protein sequence ID" value="KAJ1190678.1"/>
    <property type="molecule type" value="Genomic_DNA"/>
</dbReference>
<sequence>MSPPPSRPRIPNGYRVQDSSVSAIWESVIRPARAAGGSRTSRAGTRSQEPIRTGQSGSAGMGHPRQDGGRPPRRSLRNKPRSVSRGPRGPGAHSLLPQSDVWRVQAEAAAPGNGGGSVSSFPVPPRVPHPPGRSSPEVSTGVRQCL</sequence>
<gene>
    <name evidence="2" type="ORF">NDU88_007415</name>
</gene>
<evidence type="ECO:0000256" key="1">
    <source>
        <dbReference type="SAM" id="MobiDB-lite"/>
    </source>
</evidence>
<accession>A0AAV7UPA2</accession>
<evidence type="ECO:0000313" key="2">
    <source>
        <dbReference type="EMBL" id="KAJ1190678.1"/>
    </source>
</evidence>
<dbReference type="AlphaFoldDB" id="A0AAV7UPA2"/>
<dbReference type="Proteomes" id="UP001066276">
    <property type="component" value="Chromosome 3_1"/>
</dbReference>
<protein>
    <submittedName>
        <fullName evidence="2">Uncharacterized protein</fullName>
    </submittedName>
</protein>
<feature type="compositionally biased region" description="Basic residues" evidence="1">
    <location>
        <begin position="71"/>
        <end position="82"/>
    </location>
</feature>
<feature type="compositionally biased region" description="Low complexity" evidence="1">
    <location>
        <begin position="32"/>
        <end position="47"/>
    </location>
</feature>
<organism evidence="2 3">
    <name type="scientific">Pleurodeles waltl</name>
    <name type="common">Iberian ribbed newt</name>
    <dbReference type="NCBI Taxonomy" id="8319"/>
    <lineage>
        <taxon>Eukaryota</taxon>
        <taxon>Metazoa</taxon>
        <taxon>Chordata</taxon>
        <taxon>Craniata</taxon>
        <taxon>Vertebrata</taxon>
        <taxon>Euteleostomi</taxon>
        <taxon>Amphibia</taxon>
        <taxon>Batrachia</taxon>
        <taxon>Caudata</taxon>
        <taxon>Salamandroidea</taxon>
        <taxon>Salamandridae</taxon>
        <taxon>Pleurodelinae</taxon>
        <taxon>Pleurodeles</taxon>
    </lineage>
</organism>
<feature type="compositionally biased region" description="Pro residues" evidence="1">
    <location>
        <begin position="122"/>
        <end position="133"/>
    </location>
</feature>
<feature type="compositionally biased region" description="Polar residues" evidence="1">
    <location>
        <begin position="48"/>
        <end position="58"/>
    </location>
</feature>
<feature type="compositionally biased region" description="Polar residues" evidence="1">
    <location>
        <begin position="137"/>
        <end position="146"/>
    </location>
</feature>